<accession>A0A6P5JNB4</accession>
<evidence type="ECO:0000256" key="6">
    <source>
        <dbReference type="PROSITE-ProRule" id="PRU01024"/>
    </source>
</evidence>
<dbReference type="SUPFAM" id="SSF53335">
    <property type="entry name" value="S-adenosyl-L-methionine-dependent methyltransferases"/>
    <property type="match status" value="1"/>
</dbReference>
<feature type="binding site" evidence="6">
    <location>
        <position position="420"/>
    </location>
    <ligand>
        <name>S-adenosyl-L-methionine</name>
        <dbReference type="ChEBI" id="CHEBI:59789"/>
    </ligand>
</feature>
<comment type="similarity">
    <text evidence="6">Belongs to the class I-like SAM-binding methyltransferase superfamily. RNA M5U methyltransferase family.</text>
</comment>
<keyword evidence="8" id="KW-1185">Reference proteome</keyword>
<dbReference type="Gene3D" id="2.40.50.1070">
    <property type="match status" value="1"/>
</dbReference>
<protein>
    <recommendedName>
        <fullName evidence="4">tRNA (uracil(54)-C(5))-methyltransferase</fullName>
        <ecNumber evidence="4">2.1.1.35</ecNumber>
    </recommendedName>
</protein>
<keyword evidence="2 6" id="KW-0808">Transferase</keyword>
<evidence type="ECO:0000313" key="9">
    <source>
        <dbReference type="RefSeq" id="XP_020835665.1"/>
    </source>
</evidence>
<evidence type="ECO:0000256" key="3">
    <source>
        <dbReference type="ARBA" id="ARBA00022691"/>
    </source>
</evidence>
<keyword evidence="3 6" id="KW-0949">S-adenosyl-L-methionine</keyword>
<dbReference type="PANTHER" id="PTHR45904:SF1">
    <property type="entry name" value="TRNA (URACIL-5-)-METHYLTRANSFERASE HOMOLOG B"/>
    <property type="match status" value="1"/>
</dbReference>
<dbReference type="InterPro" id="IPR029063">
    <property type="entry name" value="SAM-dependent_MTases_sf"/>
</dbReference>
<dbReference type="PANTHER" id="PTHR45904">
    <property type="entry name" value="TRNA (URACIL-5-)-METHYLTRANSFERASE"/>
    <property type="match status" value="1"/>
</dbReference>
<dbReference type="EC" id="2.1.1.35" evidence="4"/>
<organism evidence="8 9">
    <name type="scientific">Phascolarctos cinereus</name>
    <name type="common">Koala</name>
    <dbReference type="NCBI Taxonomy" id="38626"/>
    <lineage>
        <taxon>Eukaryota</taxon>
        <taxon>Metazoa</taxon>
        <taxon>Chordata</taxon>
        <taxon>Craniata</taxon>
        <taxon>Vertebrata</taxon>
        <taxon>Euteleostomi</taxon>
        <taxon>Mammalia</taxon>
        <taxon>Metatheria</taxon>
        <taxon>Diprotodontia</taxon>
        <taxon>Phascolarctidae</taxon>
        <taxon>Phascolarctos</taxon>
    </lineage>
</organism>
<name>A0A6P5JNB4_PHACI</name>
<dbReference type="CDD" id="cd02440">
    <property type="entry name" value="AdoMet_MTases"/>
    <property type="match status" value="1"/>
</dbReference>
<dbReference type="GO" id="GO:0006396">
    <property type="term" value="P:RNA processing"/>
    <property type="evidence" value="ECO:0007669"/>
    <property type="project" value="InterPro"/>
</dbReference>
<dbReference type="InParanoid" id="A0A6P5JNB4"/>
<evidence type="ECO:0000313" key="8">
    <source>
        <dbReference type="Proteomes" id="UP000515140"/>
    </source>
</evidence>
<proteinExistence type="inferred from homology"/>
<dbReference type="KEGG" id="pcw:110203504"/>
<dbReference type="GeneID" id="110203504"/>
<dbReference type="InterPro" id="IPR045850">
    <property type="entry name" value="TRM2_met"/>
</dbReference>
<dbReference type="PROSITE" id="PS51687">
    <property type="entry name" value="SAM_MT_RNA_M5U"/>
    <property type="match status" value="1"/>
</dbReference>
<reference evidence="9" key="1">
    <citation type="submission" date="2025-08" db="UniProtKB">
        <authorList>
            <consortium name="RefSeq"/>
        </authorList>
    </citation>
    <scope>IDENTIFICATION</scope>
    <source>
        <tissue evidence="9">Spleen</tissue>
    </source>
</reference>
<sequence length="501" mass="55226">MASPRSILSSGALLSKRRLLPWCPQGQHQASLASAVEGNFTQAASEHSQGERKPQEGQPGQDLSFWQERLADQLLPLWRLNYDEQLKVKFEVTKKTLEQLQGRLHKLGAAVAEAPGPGALLQPFFPSPVIDGYRNKSVFSVNRGPDGHPRTVGCFLRSPGGKMIFCVPAGHLRTLPARHHQVAQCYEVFLRQTPRNPSLDIHQLGPWRRLRVRTSSQGHTMAIITFHAQGLSQGWPSLSTAPHFGSKQEDICSQKERAKEFFMSGQGSVCDLTSLYLKERVTPSPQQSCFHRYQLLAGEPHVFEDVLGLKFRISPGAFFPPNTGATEALFRIVAELGGVDQSTVILDLSHGTGVTGLSLAQRAAQVLSLRLVRQAVEDARWSAAFNEITNWECRQCDMEKAVNWLGKFRGDGRALMALVDPVGAGLPHRVIRAIRGCPAIQKLVFISGRPHAEDMDTFFQLCCPASSGPDLPGEPFTLSRAVPVDMLPHTLSSQLVLAFTR</sequence>
<evidence type="ECO:0000256" key="7">
    <source>
        <dbReference type="SAM" id="MobiDB-lite"/>
    </source>
</evidence>
<evidence type="ECO:0000256" key="1">
    <source>
        <dbReference type="ARBA" id="ARBA00022603"/>
    </source>
</evidence>
<comment type="caution">
    <text evidence="6">Lacks conserved residue(s) required for the propagation of feature annotation.</text>
</comment>
<dbReference type="Gene3D" id="3.40.50.150">
    <property type="entry name" value="Vaccinia Virus protein VP39"/>
    <property type="match status" value="1"/>
</dbReference>
<evidence type="ECO:0000256" key="4">
    <source>
        <dbReference type="ARBA" id="ARBA00033763"/>
    </source>
</evidence>
<comment type="catalytic activity">
    <reaction evidence="5">
        <text>uridine(54) in tRNA + S-adenosyl-L-methionine = 5-methyluridine(54) in tRNA + S-adenosyl-L-homocysteine + H(+)</text>
        <dbReference type="Rhea" id="RHEA:42712"/>
        <dbReference type="Rhea" id="RHEA-COMP:10167"/>
        <dbReference type="Rhea" id="RHEA-COMP:10193"/>
        <dbReference type="ChEBI" id="CHEBI:15378"/>
        <dbReference type="ChEBI" id="CHEBI:57856"/>
        <dbReference type="ChEBI" id="CHEBI:59789"/>
        <dbReference type="ChEBI" id="CHEBI:65315"/>
        <dbReference type="ChEBI" id="CHEBI:74447"/>
        <dbReference type="EC" id="2.1.1.35"/>
    </reaction>
    <physiologicalReaction direction="left-to-right" evidence="5">
        <dbReference type="Rhea" id="RHEA:42713"/>
    </physiologicalReaction>
</comment>
<dbReference type="GO" id="GO:0030697">
    <property type="term" value="F:tRNA (uracil(54)-C5)-methyltransferase activity, S-adenosyl methionine-dependent"/>
    <property type="evidence" value="ECO:0007669"/>
    <property type="project" value="UniProtKB-EC"/>
</dbReference>
<dbReference type="RefSeq" id="XP_020835665.1">
    <property type="nucleotide sequence ID" value="XM_020980006.1"/>
</dbReference>
<dbReference type="AlphaFoldDB" id="A0A6P5JNB4"/>
<evidence type="ECO:0000256" key="2">
    <source>
        <dbReference type="ARBA" id="ARBA00022679"/>
    </source>
</evidence>
<dbReference type="GO" id="GO:0003723">
    <property type="term" value="F:RNA binding"/>
    <property type="evidence" value="ECO:0007669"/>
    <property type="project" value="TreeGrafter"/>
</dbReference>
<dbReference type="InterPro" id="IPR010280">
    <property type="entry name" value="U5_MeTrfase_fam"/>
</dbReference>
<gene>
    <name evidence="9" type="primary">LOC110203504</name>
</gene>
<dbReference type="Proteomes" id="UP000515140">
    <property type="component" value="Unplaced"/>
</dbReference>
<evidence type="ECO:0000256" key="5">
    <source>
        <dbReference type="ARBA" id="ARBA00047278"/>
    </source>
</evidence>
<feature type="region of interest" description="Disordered" evidence="7">
    <location>
        <begin position="41"/>
        <end position="61"/>
    </location>
</feature>
<keyword evidence="1 6" id="KW-0489">Methyltransferase</keyword>
<dbReference type="GO" id="GO:0032259">
    <property type="term" value="P:methylation"/>
    <property type="evidence" value="ECO:0007669"/>
    <property type="project" value="UniProtKB-KW"/>
</dbReference>